<feature type="region of interest" description="Disordered" evidence="1">
    <location>
        <begin position="221"/>
        <end position="250"/>
    </location>
</feature>
<sequence length="302" mass="34435">MKKTIVLLLMLILIPTVYSIYGGETWKYHFDECKELEVNVTATGIIDEGEYTILNNCTENGTNYHLCDCKNGYNFTVKFHPGAVNNYTFEFNYMYERFVEEPDDDDNGGNDGSSGGTSGSSFTTTLYPDRPFTKYILPYIISRFRFKNILHTFKVTNVSINHTVFEMNGNIIKDRLYINEPKDYNIDDDNELDITLTLQEIRGRTSIIEFKPYQERRILTPITTPSSPPPIQQNDTQVQPPEPESVIQESKPKSPFSKLAIIIIVGLIVILLLAGTIIGVYYFKISKSGEHEQETDNDSNSD</sequence>
<comment type="caution">
    <text evidence="3">The sequence shown here is derived from an EMBL/GenBank/DDBJ whole genome shotgun (WGS) entry which is preliminary data.</text>
</comment>
<reference evidence="3" key="1">
    <citation type="journal article" date="2015" name="Nature">
        <title>Complex archaea that bridge the gap between prokaryotes and eukaryotes.</title>
        <authorList>
            <person name="Spang A."/>
            <person name="Saw J.H."/>
            <person name="Jorgensen S.L."/>
            <person name="Zaremba-Niedzwiedzka K."/>
            <person name="Martijn J."/>
            <person name="Lind A.E."/>
            <person name="van Eijk R."/>
            <person name="Schleper C."/>
            <person name="Guy L."/>
            <person name="Ettema T.J."/>
        </authorList>
    </citation>
    <scope>NUCLEOTIDE SEQUENCE</scope>
</reference>
<gene>
    <name evidence="3" type="ORF">LCGC14_0363020</name>
</gene>
<keyword evidence="2" id="KW-0812">Transmembrane</keyword>
<feature type="transmembrane region" description="Helical" evidence="2">
    <location>
        <begin position="259"/>
        <end position="283"/>
    </location>
</feature>
<proteinExistence type="predicted"/>
<keyword evidence="2" id="KW-0472">Membrane</keyword>
<feature type="region of interest" description="Disordered" evidence="1">
    <location>
        <begin position="102"/>
        <end position="122"/>
    </location>
</feature>
<dbReference type="AlphaFoldDB" id="A0A0F9VUG2"/>
<dbReference type="EMBL" id="LAZR01000284">
    <property type="protein sequence ID" value="KKN77106.1"/>
    <property type="molecule type" value="Genomic_DNA"/>
</dbReference>
<protein>
    <submittedName>
        <fullName evidence="3">Uncharacterized protein</fullName>
    </submittedName>
</protein>
<name>A0A0F9VUG2_9ZZZZ</name>
<accession>A0A0F9VUG2</accession>
<keyword evidence="2" id="KW-1133">Transmembrane helix</keyword>
<evidence type="ECO:0000256" key="2">
    <source>
        <dbReference type="SAM" id="Phobius"/>
    </source>
</evidence>
<evidence type="ECO:0000313" key="3">
    <source>
        <dbReference type="EMBL" id="KKN77106.1"/>
    </source>
</evidence>
<evidence type="ECO:0000256" key="1">
    <source>
        <dbReference type="SAM" id="MobiDB-lite"/>
    </source>
</evidence>
<feature type="compositionally biased region" description="Gly residues" evidence="1">
    <location>
        <begin position="109"/>
        <end position="118"/>
    </location>
</feature>
<organism evidence="3">
    <name type="scientific">marine sediment metagenome</name>
    <dbReference type="NCBI Taxonomy" id="412755"/>
    <lineage>
        <taxon>unclassified sequences</taxon>
        <taxon>metagenomes</taxon>
        <taxon>ecological metagenomes</taxon>
    </lineage>
</organism>